<protein>
    <submittedName>
        <fullName evidence="1">Uncharacterized protein</fullName>
    </submittedName>
</protein>
<sequence>MDNMTSIQPADLPTNVQRDCRSASEQTCKAEDVKRKYQESCSRIVAVRMLSKHSGQPSYCNPSRLTPLDVNLTPMSSNAAASTPRFVQATPQILRYVQTVVANIQMRKREDNTDDDGARKVVSSLESTELKFVVFATVFNASRPTDGGSGIAHTSHNVIYGGQLREKYKWDIPQRASAKMADMFHAQMKALQILIHRVAKTMESTQIDFTILGPPIYKVNGISSLQEILYVVGDAVNDDDHPSLPRDEVYDISQNRFQSWRAFELFTLEHVAFLEGSLCFSGAYRGELNCRFVCDSIRVIGTEK</sequence>
<keyword evidence="2" id="KW-1185">Reference proteome</keyword>
<dbReference type="InParanoid" id="A0A409YCX5"/>
<evidence type="ECO:0000313" key="2">
    <source>
        <dbReference type="Proteomes" id="UP000284842"/>
    </source>
</evidence>
<accession>A0A409YCX5</accession>
<dbReference type="OrthoDB" id="3129661at2759"/>
<dbReference type="EMBL" id="NHTK01001289">
    <property type="protein sequence ID" value="PPR00838.1"/>
    <property type="molecule type" value="Genomic_DNA"/>
</dbReference>
<dbReference type="AlphaFoldDB" id="A0A409YCX5"/>
<gene>
    <name evidence="1" type="ORF">CVT24_000311</name>
</gene>
<name>A0A409YCX5_9AGAR</name>
<evidence type="ECO:0000313" key="1">
    <source>
        <dbReference type="EMBL" id="PPR00838.1"/>
    </source>
</evidence>
<proteinExistence type="predicted"/>
<comment type="caution">
    <text evidence="1">The sequence shown here is derived from an EMBL/GenBank/DDBJ whole genome shotgun (WGS) entry which is preliminary data.</text>
</comment>
<organism evidence="1 2">
    <name type="scientific">Panaeolus cyanescens</name>
    <dbReference type="NCBI Taxonomy" id="181874"/>
    <lineage>
        <taxon>Eukaryota</taxon>
        <taxon>Fungi</taxon>
        <taxon>Dikarya</taxon>
        <taxon>Basidiomycota</taxon>
        <taxon>Agaricomycotina</taxon>
        <taxon>Agaricomycetes</taxon>
        <taxon>Agaricomycetidae</taxon>
        <taxon>Agaricales</taxon>
        <taxon>Agaricineae</taxon>
        <taxon>Galeropsidaceae</taxon>
        <taxon>Panaeolus</taxon>
    </lineage>
</organism>
<dbReference type="Proteomes" id="UP000284842">
    <property type="component" value="Unassembled WGS sequence"/>
</dbReference>
<reference evidence="1 2" key="1">
    <citation type="journal article" date="2018" name="Evol. Lett.">
        <title>Horizontal gene cluster transfer increased hallucinogenic mushroom diversity.</title>
        <authorList>
            <person name="Reynolds H.T."/>
            <person name="Vijayakumar V."/>
            <person name="Gluck-Thaler E."/>
            <person name="Korotkin H.B."/>
            <person name="Matheny P.B."/>
            <person name="Slot J.C."/>
        </authorList>
    </citation>
    <scope>NUCLEOTIDE SEQUENCE [LARGE SCALE GENOMIC DNA]</scope>
    <source>
        <strain evidence="1 2">2629</strain>
    </source>
</reference>